<evidence type="ECO:0000313" key="1">
    <source>
        <dbReference type="EMBL" id="PRD64087.1"/>
    </source>
</evidence>
<gene>
    <name evidence="1" type="ORF">C6P64_16285</name>
</gene>
<name>A0A2S9K133_9BURK</name>
<reference evidence="1 2" key="1">
    <citation type="submission" date="2018-03" db="EMBL/GenBank/DDBJ databases">
        <title>Comparative genomics illustrates the genes involved in a hyperalkaliphilic mechanisms of Serpentinomonas isolated from highly-alkaline calcium-rich serpentinized springs.</title>
        <authorList>
            <person name="Suzuki S."/>
            <person name="Ishii S."/>
            <person name="Walworth N."/>
            <person name="Bird L."/>
            <person name="Kuenen J.G."/>
            <person name="Nealson K.H."/>
        </authorList>
    </citation>
    <scope>NUCLEOTIDE SEQUENCE [LARGE SCALE GENOMIC DNA]</scope>
    <source>
        <strain evidence="1 2">P1</strain>
    </source>
</reference>
<dbReference type="EMBL" id="PVLQ01000096">
    <property type="protein sequence ID" value="PRD64087.1"/>
    <property type="molecule type" value="Genomic_DNA"/>
</dbReference>
<dbReference type="Pfam" id="PF13711">
    <property type="entry name" value="DUF4160"/>
    <property type="match status" value="1"/>
</dbReference>
<comment type="caution">
    <text evidence="1">The sequence shown here is derived from an EMBL/GenBank/DDBJ whole genome shotgun (WGS) entry which is preliminary data.</text>
</comment>
<organism evidence="1 2">
    <name type="scientific">Malikia granosa</name>
    <dbReference type="NCBI Taxonomy" id="263067"/>
    <lineage>
        <taxon>Bacteria</taxon>
        <taxon>Pseudomonadati</taxon>
        <taxon>Pseudomonadota</taxon>
        <taxon>Betaproteobacteria</taxon>
        <taxon>Burkholderiales</taxon>
        <taxon>Comamonadaceae</taxon>
        <taxon>Malikia</taxon>
    </lineage>
</organism>
<dbReference type="InterPro" id="IPR025427">
    <property type="entry name" value="DUF4160"/>
</dbReference>
<dbReference type="OrthoDB" id="122670at2"/>
<dbReference type="AlphaFoldDB" id="A0A2S9K133"/>
<sequence length="76" mass="8623">MPVVARFSHCRVRINAKDHPPPHFHVLLNDGREAWVTIAEQKIVHGKVAAREIADVLTWAADNRAMLAATFEELQR</sequence>
<dbReference type="RefSeq" id="WP_105749598.1">
    <property type="nucleotide sequence ID" value="NZ_PVLQ01000096.1"/>
</dbReference>
<evidence type="ECO:0000313" key="2">
    <source>
        <dbReference type="Proteomes" id="UP000238589"/>
    </source>
</evidence>
<accession>A0A2S9K133</accession>
<protein>
    <submittedName>
        <fullName evidence="1">DUF4160 domain-containing protein</fullName>
    </submittedName>
</protein>
<keyword evidence="2" id="KW-1185">Reference proteome</keyword>
<proteinExistence type="predicted"/>
<dbReference type="Proteomes" id="UP000238589">
    <property type="component" value="Unassembled WGS sequence"/>
</dbReference>